<evidence type="ECO:0000259" key="2">
    <source>
        <dbReference type="SMART" id="SM00458"/>
    </source>
</evidence>
<dbReference type="Pfam" id="PF14200">
    <property type="entry name" value="RicinB_lectin_2"/>
    <property type="match status" value="1"/>
</dbReference>
<comment type="caution">
    <text evidence="3">The sequence shown here is derived from an EMBL/GenBank/DDBJ whole genome shotgun (WGS) entry which is preliminary data.</text>
</comment>
<sequence>MRTLRKTTQLTVAAAGLVAGVLLAPGAAAASASSPGPVYWYRIIAGHSSQCLDVAHAHRHNGARVVQGICGGPGAGSNQHWRIQYANGSDGPVRIVVRHSGKCLDVAGASRAHAADVVQATCWGPAATSQLWRFKYVKSLGSHDWYWIVNQNSGKCLDVAHGYINHAARVVQGTCGGPGAGSNQLWRRQTTAVTWTESGRG</sequence>
<reference evidence="3" key="1">
    <citation type="submission" date="2021-01" db="EMBL/GenBank/DDBJ databases">
        <title>Whole genome shotgun sequence of Planobispora takensis NBRC 109077.</title>
        <authorList>
            <person name="Komaki H."/>
            <person name="Tamura T."/>
        </authorList>
    </citation>
    <scope>NUCLEOTIDE SEQUENCE</scope>
    <source>
        <strain evidence="3">NBRC 109077</strain>
    </source>
</reference>
<keyword evidence="4" id="KW-1185">Reference proteome</keyword>
<feature type="domain" description="Ricin B lectin" evidence="2">
    <location>
        <begin position="39"/>
        <end position="189"/>
    </location>
</feature>
<dbReference type="InterPro" id="IPR000772">
    <property type="entry name" value="Ricin_B_lectin"/>
</dbReference>
<dbReference type="EMBL" id="BOOK01000057">
    <property type="protein sequence ID" value="GII04888.1"/>
    <property type="molecule type" value="Genomic_DNA"/>
</dbReference>
<dbReference type="PROSITE" id="PS50231">
    <property type="entry name" value="RICIN_B_LECTIN"/>
    <property type="match status" value="1"/>
</dbReference>
<evidence type="ECO:0000313" key="4">
    <source>
        <dbReference type="Proteomes" id="UP000634476"/>
    </source>
</evidence>
<keyword evidence="1" id="KW-0732">Signal</keyword>
<feature type="signal peptide" evidence="1">
    <location>
        <begin position="1"/>
        <end position="29"/>
    </location>
</feature>
<evidence type="ECO:0000256" key="1">
    <source>
        <dbReference type="SAM" id="SignalP"/>
    </source>
</evidence>
<dbReference type="InterPro" id="IPR035992">
    <property type="entry name" value="Ricin_B-like_lectins"/>
</dbReference>
<dbReference type="SMART" id="SM00458">
    <property type="entry name" value="RICIN"/>
    <property type="match status" value="1"/>
</dbReference>
<dbReference type="AlphaFoldDB" id="A0A8J3T365"/>
<accession>A0A8J3T365</accession>
<name>A0A8J3T365_9ACTN</name>
<dbReference type="SUPFAM" id="SSF50370">
    <property type="entry name" value="Ricin B-like lectins"/>
    <property type="match status" value="1"/>
</dbReference>
<feature type="chain" id="PRO_5039035957" description="Ricin B lectin domain-containing protein" evidence="1">
    <location>
        <begin position="30"/>
        <end position="201"/>
    </location>
</feature>
<dbReference type="RefSeq" id="WP_203879123.1">
    <property type="nucleotide sequence ID" value="NZ_BOOK01000057.1"/>
</dbReference>
<gene>
    <name evidence="3" type="ORF">Pta02_68960</name>
</gene>
<proteinExistence type="predicted"/>
<organism evidence="3 4">
    <name type="scientific">Planobispora takensis</name>
    <dbReference type="NCBI Taxonomy" id="1367882"/>
    <lineage>
        <taxon>Bacteria</taxon>
        <taxon>Bacillati</taxon>
        <taxon>Actinomycetota</taxon>
        <taxon>Actinomycetes</taxon>
        <taxon>Streptosporangiales</taxon>
        <taxon>Streptosporangiaceae</taxon>
        <taxon>Planobispora</taxon>
    </lineage>
</organism>
<dbReference type="Proteomes" id="UP000634476">
    <property type="component" value="Unassembled WGS sequence"/>
</dbReference>
<evidence type="ECO:0000313" key="3">
    <source>
        <dbReference type="EMBL" id="GII04888.1"/>
    </source>
</evidence>
<dbReference type="Gene3D" id="2.80.10.50">
    <property type="match status" value="1"/>
</dbReference>
<protein>
    <recommendedName>
        <fullName evidence="2">Ricin B lectin domain-containing protein</fullName>
    </recommendedName>
</protein>
<dbReference type="CDD" id="cd00161">
    <property type="entry name" value="beta-trefoil_Ricin-like"/>
    <property type="match status" value="1"/>
</dbReference>